<evidence type="ECO:0000256" key="1">
    <source>
        <dbReference type="SAM" id="MobiDB-lite"/>
    </source>
</evidence>
<keyword evidence="3" id="KW-1185">Reference proteome</keyword>
<evidence type="ECO:0000313" key="3">
    <source>
        <dbReference type="Proteomes" id="UP000275078"/>
    </source>
</evidence>
<evidence type="ECO:0000313" key="2">
    <source>
        <dbReference type="EMBL" id="RPA71753.1"/>
    </source>
</evidence>
<name>A0A3N4HBD2_ASCIM</name>
<dbReference type="AlphaFoldDB" id="A0A3N4HBD2"/>
<dbReference type="STRING" id="1160509.A0A3N4HBD2"/>
<accession>A0A3N4HBD2</accession>
<organism evidence="2 3">
    <name type="scientific">Ascobolus immersus RN42</name>
    <dbReference type="NCBI Taxonomy" id="1160509"/>
    <lineage>
        <taxon>Eukaryota</taxon>
        <taxon>Fungi</taxon>
        <taxon>Dikarya</taxon>
        <taxon>Ascomycota</taxon>
        <taxon>Pezizomycotina</taxon>
        <taxon>Pezizomycetes</taxon>
        <taxon>Pezizales</taxon>
        <taxon>Ascobolaceae</taxon>
        <taxon>Ascobolus</taxon>
    </lineage>
</organism>
<proteinExistence type="predicted"/>
<gene>
    <name evidence="2" type="ORF">BJ508DRAFT_85639</name>
</gene>
<dbReference type="EMBL" id="ML119902">
    <property type="protein sequence ID" value="RPA71753.1"/>
    <property type="molecule type" value="Genomic_DNA"/>
</dbReference>
<reference evidence="2 3" key="1">
    <citation type="journal article" date="2018" name="Nat. Ecol. Evol.">
        <title>Pezizomycetes genomes reveal the molecular basis of ectomycorrhizal truffle lifestyle.</title>
        <authorList>
            <person name="Murat C."/>
            <person name="Payen T."/>
            <person name="Noel B."/>
            <person name="Kuo A."/>
            <person name="Morin E."/>
            <person name="Chen J."/>
            <person name="Kohler A."/>
            <person name="Krizsan K."/>
            <person name="Balestrini R."/>
            <person name="Da Silva C."/>
            <person name="Montanini B."/>
            <person name="Hainaut M."/>
            <person name="Levati E."/>
            <person name="Barry K.W."/>
            <person name="Belfiori B."/>
            <person name="Cichocki N."/>
            <person name="Clum A."/>
            <person name="Dockter R.B."/>
            <person name="Fauchery L."/>
            <person name="Guy J."/>
            <person name="Iotti M."/>
            <person name="Le Tacon F."/>
            <person name="Lindquist E.A."/>
            <person name="Lipzen A."/>
            <person name="Malagnac F."/>
            <person name="Mello A."/>
            <person name="Molinier V."/>
            <person name="Miyauchi S."/>
            <person name="Poulain J."/>
            <person name="Riccioni C."/>
            <person name="Rubini A."/>
            <person name="Sitrit Y."/>
            <person name="Splivallo R."/>
            <person name="Traeger S."/>
            <person name="Wang M."/>
            <person name="Zifcakova L."/>
            <person name="Wipf D."/>
            <person name="Zambonelli A."/>
            <person name="Paolocci F."/>
            <person name="Nowrousian M."/>
            <person name="Ottonello S."/>
            <person name="Baldrian P."/>
            <person name="Spatafora J.W."/>
            <person name="Henrissat B."/>
            <person name="Nagy L.G."/>
            <person name="Aury J.M."/>
            <person name="Wincker P."/>
            <person name="Grigoriev I.V."/>
            <person name="Bonfante P."/>
            <person name="Martin F.M."/>
        </authorList>
    </citation>
    <scope>NUCLEOTIDE SEQUENCE [LARGE SCALE GENOMIC DNA]</scope>
    <source>
        <strain evidence="2 3">RN42</strain>
    </source>
</reference>
<protein>
    <submittedName>
        <fullName evidence="2">Uncharacterized protein</fullName>
    </submittedName>
</protein>
<feature type="region of interest" description="Disordered" evidence="1">
    <location>
        <begin position="431"/>
        <end position="459"/>
    </location>
</feature>
<dbReference type="Proteomes" id="UP000275078">
    <property type="component" value="Unassembled WGS sequence"/>
</dbReference>
<sequence>MRAPTPMNILYKRAGPPSKNWIAQANIETQAANLHSQPLSLFKLRNFTSFKMFAPVTRLTAFFCVALSLFDIATAVGGIANGIEADYATSPVGKRHNGHRDDGWDNKSDPLRILRSGHYENFCRDLLHRPYYDKTSTKTSYSTYYKVKRVDVTKTDTRTRKTTTTTILEAATPTSSAKATTTVYTATEDVPIASTTITEDPETAYVTVTSTDILPSTAWETVSTTVTSASTVTVYKRHDNYRGIPYELRRYPTKSLSSACKKVIHPRTRVIKRTKVINKTVTKTNVKHAKATVTDTIVRSKTTTPPAVTETSTSSILTVSEVPVTKTFTETPEAVTVTATSTVISTDVTTSTRTVTSTVAPPPPAFSCASTQRSGRIASFYGVSGGVSYDNYPAQTADECCSSCFDTAGCVGWRFNYANACDRALKKTGGAPDGPKCPNGRGSVQSQVRNDDLSPGQAGNGPCGDIFFVSV</sequence>